<gene>
    <name evidence="1" type="ordered locus">TERMP_02072</name>
</gene>
<dbReference type="HOGENOM" id="CLU_2646110_0_0_2"/>
<organism evidence="1 2">
    <name type="scientific">Thermococcus barophilus (strain DSM 11836 / MP)</name>
    <dbReference type="NCBI Taxonomy" id="391623"/>
    <lineage>
        <taxon>Archaea</taxon>
        <taxon>Methanobacteriati</taxon>
        <taxon>Methanobacteriota</taxon>
        <taxon>Thermococci</taxon>
        <taxon>Thermococcales</taxon>
        <taxon>Thermococcaceae</taxon>
        <taxon>Thermococcus</taxon>
    </lineage>
</organism>
<dbReference type="Proteomes" id="UP000007478">
    <property type="component" value="Chromosome"/>
</dbReference>
<evidence type="ECO:0000313" key="1">
    <source>
        <dbReference type="EMBL" id="ADT85046.1"/>
    </source>
</evidence>
<keyword evidence="2" id="KW-1185">Reference proteome</keyword>
<dbReference type="PATRIC" id="fig|391623.17.peg.2069"/>
<evidence type="ECO:0000313" key="2">
    <source>
        <dbReference type="Proteomes" id="UP000007478"/>
    </source>
</evidence>
<dbReference type="AlphaFoldDB" id="F0LLU7"/>
<dbReference type="RefSeq" id="WP_013468342.1">
    <property type="nucleotide sequence ID" value="NC_014804.1"/>
</dbReference>
<sequence>MPLAKEDLKVGRSILSRESYYEFTCPFCGAFQKAELKEPINLKIKFPMKRGMKRLLESDTVQLIFYREGGKELEPL</sequence>
<accession>F0LLU7</accession>
<proteinExistence type="predicted"/>
<name>F0LLU7_THEBM</name>
<dbReference type="GeneID" id="10042387"/>
<reference evidence="1 2" key="1">
    <citation type="journal article" date="2011" name="J. Bacteriol.">
        <title>Complete genome sequence of the hyperthermophilic, piezophilic, heterotrophic, and carboxydotrophic archaeon Thermococcus barophilus MP.</title>
        <authorList>
            <person name="Vannier P."/>
            <person name="Marteinsson V.T."/>
            <person name="Fridjonsson O.H."/>
            <person name="Oger P."/>
            <person name="Jebbar M."/>
        </authorList>
    </citation>
    <scope>NUCLEOTIDE SEQUENCE [LARGE SCALE GENOMIC DNA]</scope>
    <source>
        <strain evidence="2">DSM 11836 / MP</strain>
    </source>
</reference>
<protein>
    <submittedName>
        <fullName evidence="1">Uncharacterized protein</fullName>
    </submittedName>
</protein>
<dbReference type="EMBL" id="CP002372">
    <property type="protein sequence ID" value="ADT85046.1"/>
    <property type="molecule type" value="Genomic_DNA"/>
</dbReference>
<dbReference type="KEGG" id="tba:TERMP_02072"/>